<gene>
    <name evidence="6" type="primary">solA</name>
    <name evidence="6" type="ORF">JHE00_02840</name>
</gene>
<dbReference type="GO" id="GO:0050131">
    <property type="term" value="F:N-methyl-L-amino-acid oxidase activity"/>
    <property type="evidence" value="ECO:0007669"/>
    <property type="project" value="UniProtKB-EC"/>
</dbReference>
<dbReference type="PANTHER" id="PTHR10961">
    <property type="entry name" value="PEROXISOMAL SARCOSINE OXIDASE"/>
    <property type="match status" value="1"/>
</dbReference>
<reference evidence="6" key="1">
    <citation type="submission" date="2020-12" db="EMBL/GenBank/DDBJ databases">
        <title>Prauserella sp. ASG 168, a novel actinomycete isolated from cave rock.</title>
        <authorList>
            <person name="Suriyachadkun C."/>
        </authorList>
    </citation>
    <scope>NUCLEOTIDE SEQUENCE</scope>
    <source>
        <strain evidence="6">ASG 168</strain>
    </source>
</reference>
<dbReference type="GO" id="GO:0050660">
    <property type="term" value="F:flavin adenine dinucleotide binding"/>
    <property type="evidence" value="ECO:0007669"/>
    <property type="project" value="InterPro"/>
</dbReference>
<dbReference type="Gene3D" id="3.50.50.60">
    <property type="entry name" value="FAD/NAD(P)-binding domain"/>
    <property type="match status" value="1"/>
</dbReference>
<dbReference type="SUPFAM" id="SSF51905">
    <property type="entry name" value="FAD/NAD(P)-binding domain"/>
    <property type="match status" value="1"/>
</dbReference>
<dbReference type="GO" id="GO:0008115">
    <property type="term" value="F:sarcosine oxidase activity"/>
    <property type="evidence" value="ECO:0007669"/>
    <property type="project" value="TreeGrafter"/>
</dbReference>
<evidence type="ECO:0000256" key="4">
    <source>
        <dbReference type="ARBA" id="ARBA00023002"/>
    </source>
</evidence>
<evidence type="ECO:0000313" key="6">
    <source>
        <dbReference type="EMBL" id="MBK1783247.1"/>
    </source>
</evidence>
<sequence length="385" mass="41162">MSDRGLDADVIVIGVGTMGSMALWRLARDGLRVIGLEQHDELGHEHGAAGGRTRIFRIAYKEGAWYVPLLQRAAGLWAELADATGERILLPTGALSIGAAEHPDVAEVLRSATDFDLPIERLDHDQLAARYPQHVLRDGDVGVLDPQGGLLFPSTAIRAAAGLARDLGADVRTGVRCTGLDEAGEHVRVHTEDGVLTASRVLVCGGPWTAELLAGVRGRYEVRRVVLHWFRATDPDAFAPERFPVGIRRSGREAELSFFPPDGDALVKVNLHIPKETVSDLSTFDNTVPVEYTRRIEAAIGGVLRGLEPGAAGAAAYIEGYTPDNHGLIGTPAGFERVVSMSGFSGHGFKLSPVFASLAVDTLLERGGDPLPARLALARTNQETA</sequence>
<dbReference type="InterPro" id="IPR006076">
    <property type="entry name" value="FAD-dep_OxRdtase"/>
</dbReference>
<dbReference type="NCBIfam" id="NF008425">
    <property type="entry name" value="PRK11259.1"/>
    <property type="match status" value="1"/>
</dbReference>
<evidence type="ECO:0000256" key="1">
    <source>
        <dbReference type="ARBA" id="ARBA00001974"/>
    </source>
</evidence>
<comment type="cofactor">
    <cofactor evidence="1">
        <name>FAD</name>
        <dbReference type="ChEBI" id="CHEBI:57692"/>
    </cofactor>
</comment>
<dbReference type="EMBL" id="JAENJH010000001">
    <property type="protein sequence ID" value="MBK1783247.1"/>
    <property type="molecule type" value="Genomic_DNA"/>
</dbReference>
<evidence type="ECO:0000256" key="3">
    <source>
        <dbReference type="ARBA" id="ARBA00022827"/>
    </source>
</evidence>
<dbReference type="RefSeq" id="WP_200314410.1">
    <property type="nucleotide sequence ID" value="NZ_JAENJH010000001.1"/>
</dbReference>
<dbReference type="Pfam" id="PF01266">
    <property type="entry name" value="DAO"/>
    <property type="match status" value="1"/>
</dbReference>
<protein>
    <submittedName>
        <fullName evidence="6">N-methyl-L-tryptophan oxidase</fullName>
        <ecNumber evidence="6">1.5.3.2</ecNumber>
    </submittedName>
</protein>
<accession>A0A934QLN3</accession>
<keyword evidence="3" id="KW-0274">FAD</keyword>
<keyword evidence="2" id="KW-0285">Flavoprotein</keyword>
<organism evidence="6 7">
    <name type="scientific">Prauserella cavernicola</name>
    <dbReference type="NCBI Taxonomy" id="2800127"/>
    <lineage>
        <taxon>Bacteria</taxon>
        <taxon>Bacillati</taxon>
        <taxon>Actinomycetota</taxon>
        <taxon>Actinomycetes</taxon>
        <taxon>Pseudonocardiales</taxon>
        <taxon>Pseudonocardiaceae</taxon>
        <taxon>Prauserella</taxon>
    </lineage>
</organism>
<keyword evidence="4 6" id="KW-0560">Oxidoreductase</keyword>
<dbReference type="InterPro" id="IPR045170">
    <property type="entry name" value="MTOX"/>
</dbReference>
<dbReference type="InterPro" id="IPR036188">
    <property type="entry name" value="FAD/NAD-bd_sf"/>
</dbReference>
<proteinExistence type="predicted"/>
<evidence type="ECO:0000313" key="7">
    <source>
        <dbReference type="Proteomes" id="UP000635245"/>
    </source>
</evidence>
<dbReference type="Proteomes" id="UP000635245">
    <property type="component" value="Unassembled WGS sequence"/>
</dbReference>
<comment type="caution">
    <text evidence="6">The sequence shown here is derived from an EMBL/GenBank/DDBJ whole genome shotgun (WGS) entry which is preliminary data.</text>
</comment>
<evidence type="ECO:0000256" key="2">
    <source>
        <dbReference type="ARBA" id="ARBA00022630"/>
    </source>
</evidence>
<evidence type="ECO:0000259" key="5">
    <source>
        <dbReference type="Pfam" id="PF01266"/>
    </source>
</evidence>
<feature type="domain" description="FAD dependent oxidoreductase" evidence="5">
    <location>
        <begin position="9"/>
        <end position="361"/>
    </location>
</feature>
<dbReference type="PANTHER" id="PTHR10961:SF7">
    <property type="entry name" value="FAD DEPENDENT OXIDOREDUCTASE DOMAIN-CONTAINING PROTEIN"/>
    <property type="match status" value="1"/>
</dbReference>
<keyword evidence="7" id="KW-1185">Reference proteome</keyword>
<name>A0A934QLN3_9PSEU</name>
<dbReference type="EC" id="1.5.3.2" evidence="6"/>
<dbReference type="Gene3D" id="3.30.9.10">
    <property type="entry name" value="D-Amino Acid Oxidase, subunit A, domain 2"/>
    <property type="match status" value="1"/>
</dbReference>
<dbReference type="AlphaFoldDB" id="A0A934QLN3"/>